<sequence>MANETIMMARPMAMLIIAIFVTEEVNDSEAEAVIFLDMYRETFTR</sequence>
<organism evidence="1 2">
    <name type="scientific">Adhaeribacter terreus</name>
    <dbReference type="NCBI Taxonomy" id="529703"/>
    <lineage>
        <taxon>Bacteria</taxon>
        <taxon>Pseudomonadati</taxon>
        <taxon>Bacteroidota</taxon>
        <taxon>Cytophagia</taxon>
        <taxon>Cytophagales</taxon>
        <taxon>Hymenobacteraceae</taxon>
        <taxon>Adhaeribacter</taxon>
    </lineage>
</organism>
<dbReference type="RefSeq" id="WP_378018287.1">
    <property type="nucleotide sequence ID" value="NZ_JBHSKT010000010.1"/>
</dbReference>
<accession>A0ABW0EC75</accession>
<evidence type="ECO:0000313" key="1">
    <source>
        <dbReference type="EMBL" id="MFC5271929.1"/>
    </source>
</evidence>
<keyword evidence="2" id="KW-1185">Reference proteome</keyword>
<dbReference type="Proteomes" id="UP001596161">
    <property type="component" value="Unassembled WGS sequence"/>
</dbReference>
<evidence type="ECO:0000313" key="2">
    <source>
        <dbReference type="Proteomes" id="UP001596161"/>
    </source>
</evidence>
<protein>
    <submittedName>
        <fullName evidence="1">Uncharacterized protein</fullName>
    </submittedName>
</protein>
<gene>
    <name evidence="1" type="ORF">ACFPIB_15030</name>
</gene>
<comment type="caution">
    <text evidence="1">The sequence shown here is derived from an EMBL/GenBank/DDBJ whole genome shotgun (WGS) entry which is preliminary data.</text>
</comment>
<proteinExistence type="predicted"/>
<dbReference type="EMBL" id="JBHSKT010000010">
    <property type="protein sequence ID" value="MFC5271929.1"/>
    <property type="molecule type" value="Genomic_DNA"/>
</dbReference>
<reference evidence="2" key="1">
    <citation type="journal article" date="2019" name="Int. J. Syst. Evol. Microbiol.">
        <title>The Global Catalogue of Microorganisms (GCM) 10K type strain sequencing project: providing services to taxonomists for standard genome sequencing and annotation.</title>
        <authorList>
            <consortium name="The Broad Institute Genomics Platform"/>
            <consortium name="The Broad Institute Genome Sequencing Center for Infectious Disease"/>
            <person name="Wu L."/>
            <person name="Ma J."/>
        </authorList>
    </citation>
    <scope>NUCLEOTIDE SEQUENCE [LARGE SCALE GENOMIC DNA]</scope>
    <source>
        <strain evidence="2">KACC 12602</strain>
    </source>
</reference>
<name>A0ABW0EC75_9BACT</name>